<feature type="region of interest" description="Disordered" evidence="1">
    <location>
        <begin position="19"/>
        <end position="100"/>
    </location>
</feature>
<reference evidence="3" key="1">
    <citation type="journal article" date="2019" name="Int. J. Syst. Evol. Microbiol.">
        <title>The Global Catalogue of Microorganisms (GCM) 10K type strain sequencing project: providing services to taxonomists for standard genome sequencing and annotation.</title>
        <authorList>
            <consortium name="The Broad Institute Genomics Platform"/>
            <consortium name="The Broad Institute Genome Sequencing Center for Infectious Disease"/>
            <person name="Wu L."/>
            <person name="Ma J."/>
        </authorList>
    </citation>
    <scope>NUCLEOTIDE SEQUENCE [LARGE SCALE GENOMIC DNA]</scope>
    <source>
        <strain evidence="3">DFY28</strain>
    </source>
</reference>
<accession>A0ABW4N197</accession>
<evidence type="ECO:0000313" key="3">
    <source>
        <dbReference type="Proteomes" id="UP001597237"/>
    </source>
</evidence>
<evidence type="ECO:0000313" key="2">
    <source>
        <dbReference type="EMBL" id="MFD1782465.1"/>
    </source>
</evidence>
<dbReference type="RefSeq" id="WP_377280481.1">
    <property type="nucleotide sequence ID" value="NZ_JBHRSI010000001.1"/>
</dbReference>
<evidence type="ECO:0008006" key="4">
    <source>
        <dbReference type="Google" id="ProtNLM"/>
    </source>
</evidence>
<dbReference type="PROSITE" id="PS51257">
    <property type="entry name" value="PROKAR_LIPOPROTEIN"/>
    <property type="match status" value="1"/>
</dbReference>
<gene>
    <name evidence="2" type="ORF">ACFSC0_03585</name>
</gene>
<protein>
    <recommendedName>
        <fullName evidence="4">Argininosuccinate lyase</fullName>
    </recommendedName>
</protein>
<evidence type="ECO:0000256" key="1">
    <source>
        <dbReference type="SAM" id="MobiDB-lite"/>
    </source>
</evidence>
<name>A0ABW4N197_9CAUL</name>
<organism evidence="2 3">
    <name type="scientific">Phenylobacterium terrae</name>
    <dbReference type="NCBI Taxonomy" id="2665495"/>
    <lineage>
        <taxon>Bacteria</taxon>
        <taxon>Pseudomonadati</taxon>
        <taxon>Pseudomonadota</taxon>
        <taxon>Alphaproteobacteria</taxon>
        <taxon>Caulobacterales</taxon>
        <taxon>Caulobacteraceae</taxon>
        <taxon>Phenylobacterium</taxon>
    </lineage>
</organism>
<dbReference type="EMBL" id="JBHUEY010000001">
    <property type="protein sequence ID" value="MFD1782465.1"/>
    <property type="molecule type" value="Genomic_DNA"/>
</dbReference>
<feature type="compositionally biased region" description="Basic and acidic residues" evidence="1">
    <location>
        <begin position="56"/>
        <end position="65"/>
    </location>
</feature>
<dbReference type="Proteomes" id="UP001597237">
    <property type="component" value="Unassembled WGS sequence"/>
</dbReference>
<sequence>MTPRLAIAGLIAATALAGCGKTGELQRPGPLFGAGRATTADADEAERASDPARPVDTIDPRDRTSDPAPPRTLPIEGGPQDPGRAPPQGILPDPYNNPRR</sequence>
<keyword evidence="3" id="KW-1185">Reference proteome</keyword>
<comment type="caution">
    <text evidence="2">The sequence shown here is derived from an EMBL/GenBank/DDBJ whole genome shotgun (WGS) entry which is preliminary data.</text>
</comment>
<proteinExistence type="predicted"/>